<dbReference type="InterPro" id="IPR016792">
    <property type="entry name" value="UCP021573"/>
</dbReference>
<sequence>MSSLFGRRYGEVLLVRMGDAGPEATVFNTYPLNDCPAELWNRLDAQAIAAEHHCAAALLNGPRYWLMSRIEKVGGTETPRETFGGIEMLQQATVSLSSMNPSPYSVNEVDRKAVFVYDPGTPVFELIDPEDRCWVMQTYSQTVDPELSVDDLPGLGDRLNLPDGWRYRARTLDQTVRVETATRKARVLQDDLANSYSLLG</sequence>
<evidence type="ECO:0000313" key="1">
    <source>
        <dbReference type="EMBL" id="STZ44105.1"/>
    </source>
</evidence>
<dbReference type="OMA" id="HWVMQTW"/>
<dbReference type="Proteomes" id="UP000254291">
    <property type="component" value="Unassembled WGS sequence"/>
</dbReference>
<evidence type="ECO:0000313" key="2">
    <source>
        <dbReference type="Proteomes" id="UP000254291"/>
    </source>
</evidence>
<dbReference type="EMBL" id="UGQM01000001">
    <property type="protein sequence ID" value="STZ44105.1"/>
    <property type="molecule type" value="Genomic_DNA"/>
</dbReference>
<accession>A0A378SP40</accession>
<protein>
    <submittedName>
        <fullName evidence="1">Uncharacterized protein</fullName>
    </submittedName>
</protein>
<name>A0A378SP40_9MYCO</name>
<reference evidence="1 2" key="1">
    <citation type="submission" date="2018-06" db="EMBL/GenBank/DDBJ databases">
        <authorList>
            <consortium name="Pathogen Informatics"/>
            <person name="Doyle S."/>
        </authorList>
    </citation>
    <scope>NUCLEOTIDE SEQUENCE [LARGE SCALE GENOMIC DNA]</scope>
    <source>
        <strain evidence="1 2">NCTC10742</strain>
    </source>
</reference>
<organism evidence="1 2">
    <name type="scientific">Mycolicibacterium gilvum</name>
    <dbReference type="NCBI Taxonomy" id="1804"/>
    <lineage>
        <taxon>Bacteria</taxon>
        <taxon>Bacillati</taxon>
        <taxon>Actinomycetota</taxon>
        <taxon>Actinomycetes</taxon>
        <taxon>Mycobacteriales</taxon>
        <taxon>Mycobacteriaceae</taxon>
        <taxon>Mycolicibacterium</taxon>
    </lineage>
</organism>
<dbReference type="AlphaFoldDB" id="A0A378SP40"/>
<gene>
    <name evidence="1" type="ORF">NCTC10742_03336</name>
</gene>
<proteinExistence type="predicted"/>
<dbReference type="PIRSF" id="PIRSF021573">
    <property type="entry name" value="UCP021573"/>
    <property type="match status" value="1"/>
</dbReference>